<feature type="region of interest" description="Disordered" evidence="1">
    <location>
        <begin position="1"/>
        <end position="46"/>
    </location>
</feature>
<reference evidence="3" key="1">
    <citation type="journal article" date="2015" name="Nat. Genet.">
        <title>The genome and transcriptome of the zoonotic hookworm Ancylostoma ceylanicum identify infection-specific gene families.</title>
        <authorList>
            <person name="Schwarz E.M."/>
            <person name="Hu Y."/>
            <person name="Antoshechkin I."/>
            <person name="Miller M.M."/>
            <person name="Sternberg P.W."/>
            <person name="Aroian R.V."/>
        </authorList>
    </citation>
    <scope>NUCLEOTIDE SEQUENCE</scope>
    <source>
        <strain evidence="3">HY135</strain>
    </source>
</reference>
<comment type="caution">
    <text evidence="2">The sequence shown here is derived from an EMBL/GenBank/DDBJ whole genome shotgun (WGS) entry which is preliminary data.</text>
</comment>
<name>A0A016TB39_9BILA</name>
<dbReference type="AlphaFoldDB" id="A0A016TB39"/>
<proteinExistence type="predicted"/>
<gene>
    <name evidence="2" type="primary">Acey_s0117.g646</name>
    <name evidence="2" type="ORF">Y032_0117g646</name>
</gene>
<accession>A0A016TB39</accession>
<evidence type="ECO:0000313" key="3">
    <source>
        <dbReference type="Proteomes" id="UP000024635"/>
    </source>
</evidence>
<protein>
    <submittedName>
        <fullName evidence="2">Uncharacterized protein</fullName>
    </submittedName>
</protein>
<organism evidence="2 3">
    <name type="scientific">Ancylostoma ceylanicum</name>
    <dbReference type="NCBI Taxonomy" id="53326"/>
    <lineage>
        <taxon>Eukaryota</taxon>
        <taxon>Metazoa</taxon>
        <taxon>Ecdysozoa</taxon>
        <taxon>Nematoda</taxon>
        <taxon>Chromadorea</taxon>
        <taxon>Rhabditida</taxon>
        <taxon>Rhabditina</taxon>
        <taxon>Rhabditomorpha</taxon>
        <taxon>Strongyloidea</taxon>
        <taxon>Ancylostomatidae</taxon>
        <taxon>Ancylostomatinae</taxon>
        <taxon>Ancylostoma</taxon>
    </lineage>
</organism>
<dbReference type="Proteomes" id="UP000024635">
    <property type="component" value="Unassembled WGS sequence"/>
</dbReference>
<dbReference type="EMBL" id="JARK01001453">
    <property type="protein sequence ID" value="EYC00164.1"/>
    <property type="molecule type" value="Genomic_DNA"/>
</dbReference>
<sequence>MKVNFQPGACTVRQTRRQPRGGASLDPRHRARHSPSGGSPRIADFPIHHDCLHSNSTPPYYCSVVR</sequence>
<evidence type="ECO:0000256" key="1">
    <source>
        <dbReference type="SAM" id="MobiDB-lite"/>
    </source>
</evidence>
<evidence type="ECO:0000313" key="2">
    <source>
        <dbReference type="EMBL" id="EYC00164.1"/>
    </source>
</evidence>
<keyword evidence="3" id="KW-1185">Reference proteome</keyword>